<organism evidence="3">
    <name type="scientific">Enterobius vermicularis</name>
    <name type="common">Human pinworm</name>
    <dbReference type="NCBI Taxonomy" id="51028"/>
    <lineage>
        <taxon>Eukaryota</taxon>
        <taxon>Metazoa</taxon>
        <taxon>Ecdysozoa</taxon>
        <taxon>Nematoda</taxon>
        <taxon>Chromadorea</taxon>
        <taxon>Rhabditida</taxon>
        <taxon>Spirurina</taxon>
        <taxon>Oxyuridomorpha</taxon>
        <taxon>Oxyuroidea</taxon>
        <taxon>Oxyuridae</taxon>
        <taxon>Enterobius</taxon>
    </lineage>
</organism>
<evidence type="ECO:0000313" key="3">
    <source>
        <dbReference type="WBParaSite" id="EVEC_0000385901-mRNA-1"/>
    </source>
</evidence>
<dbReference type="AlphaFoldDB" id="A0A0N4V1M5"/>
<reference evidence="3" key="1">
    <citation type="submission" date="2017-02" db="UniProtKB">
        <authorList>
            <consortium name="WormBaseParasite"/>
        </authorList>
    </citation>
    <scope>IDENTIFICATION</scope>
</reference>
<protein>
    <submittedName>
        <fullName evidence="3">Anoctamin</fullName>
    </submittedName>
</protein>
<accession>A0A0N4V1M5</accession>
<keyword evidence="2" id="KW-1185">Reference proteome</keyword>
<dbReference type="EMBL" id="UXUI01007626">
    <property type="protein sequence ID" value="VDD88424.1"/>
    <property type="molecule type" value="Genomic_DNA"/>
</dbReference>
<dbReference type="Proteomes" id="UP000274131">
    <property type="component" value="Unassembled WGS sequence"/>
</dbReference>
<evidence type="ECO:0000313" key="2">
    <source>
        <dbReference type="Proteomes" id="UP000274131"/>
    </source>
</evidence>
<evidence type="ECO:0000313" key="1">
    <source>
        <dbReference type="EMBL" id="VDD88424.1"/>
    </source>
</evidence>
<reference evidence="1 2" key="2">
    <citation type="submission" date="2018-10" db="EMBL/GenBank/DDBJ databases">
        <authorList>
            <consortium name="Pathogen Informatics"/>
        </authorList>
    </citation>
    <scope>NUCLEOTIDE SEQUENCE [LARGE SCALE GENOMIC DNA]</scope>
</reference>
<dbReference type="WBParaSite" id="EVEC_0000385901-mRNA-1">
    <property type="protein sequence ID" value="EVEC_0000385901-mRNA-1"/>
    <property type="gene ID" value="EVEC_0000385901"/>
</dbReference>
<gene>
    <name evidence="1" type="ORF">EVEC_LOCUS3567</name>
</gene>
<name>A0A0N4V1M5_ENTVE</name>
<sequence length="162" mass="18046">MVRAAGWTTEGNNETEQKLIDPERGISFIQFTEVEIYGLYRRRKDELLESEGIMRVYVCECVCVCVLQFTDVLWFPPAFNEERKHGSWSKDQCDKVAAEVKTGMGRGGLEGCVAIVDMLHSLLPVVMCLFVCVLTAARICLSCPPGTQVHWVMPPVSGEGEG</sequence>
<proteinExistence type="predicted"/>